<organism evidence="3 4">
    <name type="scientific">Flavobacterium pectinovorum</name>
    <dbReference type="NCBI Taxonomy" id="29533"/>
    <lineage>
        <taxon>Bacteria</taxon>
        <taxon>Pseudomonadati</taxon>
        <taxon>Bacteroidota</taxon>
        <taxon>Flavobacteriia</taxon>
        <taxon>Flavobacteriales</taxon>
        <taxon>Flavobacteriaceae</taxon>
        <taxon>Flavobacterium</taxon>
    </lineage>
</organism>
<dbReference type="InterPro" id="IPR001789">
    <property type="entry name" value="Sig_transdc_resp-reg_receiver"/>
</dbReference>
<keyword evidence="3" id="KW-0238">DNA-binding</keyword>
<dbReference type="InterPro" id="IPR011006">
    <property type="entry name" value="CheY-like_superfamily"/>
</dbReference>
<evidence type="ECO:0000313" key="3">
    <source>
        <dbReference type="EMBL" id="SHN14510.1"/>
    </source>
</evidence>
<dbReference type="SUPFAM" id="SSF52172">
    <property type="entry name" value="CheY-like"/>
    <property type="match status" value="1"/>
</dbReference>
<evidence type="ECO:0000259" key="2">
    <source>
        <dbReference type="PROSITE" id="PS50110"/>
    </source>
</evidence>
<feature type="modified residue" description="4-aspartylphosphate" evidence="1">
    <location>
        <position position="65"/>
    </location>
</feature>
<dbReference type="RefSeq" id="WP_243396859.1">
    <property type="nucleotide sequence ID" value="NZ_FRBX01000007.1"/>
</dbReference>
<accession>A0ABY1J8W4</accession>
<dbReference type="Pfam" id="PF00072">
    <property type="entry name" value="Response_reg"/>
    <property type="match status" value="1"/>
</dbReference>
<feature type="domain" description="Response regulatory" evidence="2">
    <location>
        <begin position="6"/>
        <end position="137"/>
    </location>
</feature>
<keyword evidence="4" id="KW-1185">Reference proteome</keyword>
<dbReference type="Proteomes" id="UP000184216">
    <property type="component" value="Unassembled WGS sequence"/>
</dbReference>
<keyword evidence="1" id="KW-0597">Phosphoprotein</keyword>
<comment type="caution">
    <text evidence="3">The sequence shown here is derived from an EMBL/GenBank/DDBJ whole genome shotgun (WGS) entry which is preliminary data.</text>
</comment>
<sequence>MKISLKILIVDDHPMTVDSYINLLSDTDFQKKQPSFIKSYNCEDAYNKIKLQQIENINIDFALLDISLPPFKELNINNGIDLAILIREKFANCKIVLLTMHSDPLTVDKIIKEIKPEGFISKSDINFELFPIICKKILEGDIYRSNTIIQSQRNLFKKNINWDKHDNQILTLIYQGVKTVNLPNYIPLSMSAIEKRKANIKDQLLKGKGSDKDLIEKAKKLGLLQ</sequence>
<gene>
    <name evidence="3" type="ORF">SAMN05444387_4309</name>
</gene>
<evidence type="ECO:0000313" key="4">
    <source>
        <dbReference type="Proteomes" id="UP000184216"/>
    </source>
</evidence>
<dbReference type="GO" id="GO:0003677">
    <property type="term" value="F:DNA binding"/>
    <property type="evidence" value="ECO:0007669"/>
    <property type="project" value="UniProtKB-KW"/>
</dbReference>
<dbReference type="Gene3D" id="3.40.50.2300">
    <property type="match status" value="1"/>
</dbReference>
<name>A0ABY1J8W4_9FLAO</name>
<evidence type="ECO:0000256" key="1">
    <source>
        <dbReference type="PROSITE-ProRule" id="PRU00169"/>
    </source>
</evidence>
<proteinExistence type="predicted"/>
<reference evidence="3 4" key="1">
    <citation type="submission" date="2016-11" db="EMBL/GenBank/DDBJ databases">
        <authorList>
            <person name="Varghese N."/>
            <person name="Submissions S."/>
        </authorList>
    </citation>
    <scope>NUCLEOTIDE SEQUENCE [LARGE SCALE GENOMIC DNA]</scope>
    <source>
        <strain evidence="3 4">DSM 6368</strain>
    </source>
</reference>
<protein>
    <submittedName>
        <fullName evidence="3">DNA-binding response regulator, NarL/FixJ family, contains REC and HTH domains</fullName>
    </submittedName>
</protein>
<dbReference type="PROSITE" id="PS50110">
    <property type="entry name" value="RESPONSE_REGULATORY"/>
    <property type="match status" value="1"/>
</dbReference>
<dbReference type="EMBL" id="FRBX01000007">
    <property type="protein sequence ID" value="SHN14510.1"/>
    <property type="molecule type" value="Genomic_DNA"/>
</dbReference>
<dbReference type="SMART" id="SM00448">
    <property type="entry name" value="REC"/>
    <property type="match status" value="1"/>
</dbReference>